<comment type="caution">
    <text evidence="2">The sequence shown here is derived from an EMBL/GenBank/DDBJ whole genome shotgun (WGS) entry which is preliminary data.</text>
</comment>
<keyword evidence="3" id="KW-1185">Reference proteome</keyword>
<sequence>MDRSVAAIALTCLGIALSSVAVAQTVRQDNNTLPGQERALSVAPGSVQPTRGVVFLTAAINSDGSIAGCFGCNTANTKRLGAGIYQIDFGHNVQAIKGWSRWVQADTLTIGAENAWCNTADRAGNDNAVWVNCQTSSAPVDASFFLFVAR</sequence>
<feature type="chain" id="PRO_5006435909" evidence="1">
    <location>
        <begin position="24"/>
        <end position="150"/>
    </location>
</feature>
<dbReference type="AlphaFoldDB" id="A0A0R3DZK1"/>
<dbReference type="RefSeq" id="WP_057745401.1">
    <property type="nucleotide sequence ID" value="NZ_LJYG01000044.1"/>
</dbReference>
<reference evidence="2 3" key="1">
    <citation type="submission" date="2015-09" db="EMBL/GenBank/DDBJ databases">
        <title>Draft Genome Sequence of Bradyrhizobium manausense Strain BR 3351T, a Novel Symbiotic Nitrogen-Fixing Alphaproteobacterium Isolated from Brazilian Amazon Rain Forest.</title>
        <authorList>
            <person name="De Araujo J.L."/>
            <person name="Zilli J.E."/>
        </authorList>
    </citation>
    <scope>NUCLEOTIDE SEQUENCE [LARGE SCALE GENOMIC DNA]</scope>
    <source>
        <strain evidence="2 3">BR3351</strain>
    </source>
</reference>
<evidence type="ECO:0000256" key="1">
    <source>
        <dbReference type="SAM" id="SignalP"/>
    </source>
</evidence>
<organism evidence="2 3">
    <name type="scientific">Bradyrhizobium manausense</name>
    <dbReference type="NCBI Taxonomy" id="989370"/>
    <lineage>
        <taxon>Bacteria</taxon>
        <taxon>Pseudomonadati</taxon>
        <taxon>Pseudomonadota</taxon>
        <taxon>Alphaproteobacteria</taxon>
        <taxon>Hyphomicrobiales</taxon>
        <taxon>Nitrobacteraceae</taxon>
        <taxon>Bradyrhizobium</taxon>
    </lineage>
</organism>
<protein>
    <submittedName>
        <fullName evidence="2">Uncharacterized protein</fullName>
    </submittedName>
</protein>
<gene>
    <name evidence="2" type="ORF">AOQ71_10290</name>
</gene>
<keyword evidence="1" id="KW-0732">Signal</keyword>
<feature type="signal peptide" evidence="1">
    <location>
        <begin position="1"/>
        <end position="23"/>
    </location>
</feature>
<evidence type="ECO:0000313" key="2">
    <source>
        <dbReference type="EMBL" id="KRQ15379.1"/>
    </source>
</evidence>
<proteinExistence type="predicted"/>
<dbReference type="EMBL" id="LJYG01000044">
    <property type="protein sequence ID" value="KRQ15379.1"/>
    <property type="molecule type" value="Genomic_DNA"/>
</dbReference>
<accession>A0A0R3DZK1</accession>
<dbReference type="Proteomes" id="UP000051936">
    <property type="component" value="Unassembled WGS sequence"/>
</dbReference>
<name>A0A0R3DZK1_9BRAD</name>
<evidence type="ECO:0000313" key="3">
    <source>
        <dbReference type="Proteomes" id="UP000051936"/>
    </source>
</evidence>